<evidence type="ECO:0000313" key="4">
    <source>
        <dbReference type="Proteomes" id="UP000541426"/>
    </source>
</evidence>
<organism evidence="3 4">
    <name type="scientific">Sagittula marina</name>
    <dbReference type="NCBI Taxonomy" id="943940"/>
    <lineage>
        <taxon>Bacteria</taxon>
        <taxon>Pseudomonadati</taxon>
        <taxon>Pseudomonadota</taxon>
        <taxon>Alphaproteobacteria</taxon>
        <taxon>Rhodobacterales</taxon>
        <taxon>Roseobacteraceae</taxon>
        <taxon>Sagittula</taxon>
    </lineage>
</organism>
<evidence type="ECO:0000256" key="1">
    <source>
        <dbReference type="SAM" id="MobiDB-lite"/>
    </source>
</evidence>
<sequence length="98" mass="10505">MSMTPVSGPLPPVAAQPAKPQQQRALSDTFDEVFDASRIVQELDTDGDGTISDQEFAFYRAGKQARGEFVPASGPGTRPVAQSEQVAQATVDELLKRV</sequence>
<dbReference type="SUPFAM" id="SSF47473">
    <property type="entry name" value="EF-hand"/>
    <property type="match status" value="1"/>
</dbReference>
<proteinExistence type="predicted"/>
<dbReference type="AlphaFoldDB" id="A0A7W6DKT3"/>
<dbReference type="GO" id="GO:0005509">
    <property type="term" value="F:calcium ion binding"/>
    <property type="evidence" value="ECO:0007669"/>
    <property type="project" value="InterPro"/>
</dbReference>
<protein>
    <recommendedName>
        <fullName evidence="2">EF-hand domain-containing protein</fullName>
    </recommendedName>
</protein>
<dbReference type="InterPro" id="IPR011992">
    <property type="entry name" value="EF-hand-dom_pair"/>
</dbReference>
<gene>
    <name evidence="3" type="ORF">GGQ68_001400</name>
</gene>
<comment type="caution">
    <text evidence="3">The sequence shown here is derived from an EMBL/GenBank/DDBJ whole genome shotgun (WGS) entry which is preliminary data.</text>
</comment>
<dbReference type="EMBL" id="JACIEJ010000003">
    <property type="protein sequence ID" value="MBB3985071.1"/>
    <property type="molecule type" value="Genomic_DNA"/>
</dbReference>
<feature type="region of interest" description="Disordered" evidence="1">
    <location>
        <begin position="1"/>
        <end position="23"/>
    </location>
</feature>
<dbReference type="InterPro" id="IPR002048">
    <property type="entry name" value="EF_hand_dom"/>
</dbReference>
<dbReference type="PROSITE" id="PS50222">
    <property type="entry name" value="EF_HAND_2"/>
    <property type="match status" value="1"/>
</dbReference>
<feature type="domain" description="EF-hand" evidence="2">
    <location>
        <begin position="31"/>
        <end position="66"/>
    </location>
</feature>
<reference evidence="3 4" key="1">
    <citation type="submission" date="2020-08" db="EMBL/GenBank/DDBJ databases">
        <title>Genomic Encyclopedia of Type Strains, Phase IV (KMG-IV): sequencing the most valuable type-strain genomes for metagenomic binning, comparative biology and taxonomic classification.</title>
        <authorList>
            <person name="Goeker M."/>
        </authorList>
    </citation>
    <scope>NUCLEOTIDE SEQUENCE [LARGE SCALE GENOMIC DNA]</scope>
    <source>
        <strain evidence="3 4">DSM 102235</strain>
    </source>
</reference>
<evidence type="ECO:0000313" key="3">
    <source>
        <dbReference type="EMBL" id="MBB3985071.1"/>
    </source>
</evidence>
<keyword evidence="4" id="KW-1185">Reference proteome</keyword>
<dbReference type="InterPro" id="IPR018247">
    <property type="entry name" value="EF_Hand_1_Ca_BS"/>
</dbReference>
<dbReference type="RefSeq" id="WP_183964297.1">
    <property type="nucleotide sequence ID" value="NZ_BAABBZ010000059.1"/>
</dbReference>
<name>A0A7W6DKT3_9RHOB</name>
<dbReference type="Proteomes" id="UP000541426">
    <property type="component" value="Unassembled WGS sequence"/>
</dbReference>
<dbReference type="PROSITE" id="PS00018">
    <property type="entry name" value="EF_HAND_1"/>
    <property type="match status" value="1"/>
</dbReference>
<dbReference type="Gene3D" id="1.10.238.10">
    <property type="entry name" value="EF-hand"/>
    <property type="match status" value="1"/>
</dbReference>
<accession>A0A7W6DKT3</accession>
<evidence type="ECO:0000259" key="2">
    <source>
        <dbReference type="PROSITE" id="PS50222"/>
    </source>
</evidence>